<proteinExistence type="inferred from homology"/>
<evidence type="ECO:0000256" key="4">
    <source>
        <dbReference type="ARBA" id="ARBA00022692"/>
    </source>
</evidence>
<keyword evidence="4 7" id="KW-0812">Transmembrane</keyword>
<evidence type="ECO:0000256" key="5">
    <source>
        <dbReference type="ARBA" id="ARBA00022989"/>
    </source>
</evidence>
<evidence type="ECO:0000256" key="2">
    <source>
        <dbReference type="ARBA" id="ARBA00005811"/>
    </source>
</evidence>
<evidence type="ECO:0000256" key="1">
    <source>
        <dbReference type="ARBA" id="ARBA00004162"/>
    </source>
</evidence>
<sequence>MPSNNQRSRSGRSRRMVNEINVVPYIDVMLVLLVIFMVTAPMLPPGSVDLPTAGRSNTRTDAYLEVQVREGGELRVRTVNTGESQSIEIRRSELAATVESMRSSPEMPVAISADKSLPYETVMDVLGELQRMNVRTALMVKPAG</sequence>
<dbReference type="PANTHER" id="PTHR30558">
    <property type="entry name" value="EXBD MEMBRANE COMPONENT OF PMF-DRIVEN MACROMOLECULE IMPORT SYSTEM"/>
    <property type="match status" value="1"/>
</dbReference>
<dbReference type="Gene3D" id="3.30.420.270">
    <property type="match status" value="1"/>
</dbReference>
<protein>
    <submittedName>
        <fullName evidence="9">Biopolymer transport protein TolR</fullName>
    </submittedName>
</protein>
<name>A0A7W8HHG9_9BURK</name>
<evidence type="ECO:0000256" key="6">
    <source>
        <dbReference type="ARBA" id="ARBA00023136"/>
    </source>
</evidence>
<comment type="caution">
    <text evidence="9">The sequence shown here is derived from an EMBL/GenBank/DDBJ whole genome shotgun (WGS) entry which is preliminary data.</text>
</comment>
<dbReference type="Pfam" id="PF02472">
    <property type="entry name" value="ExbD"/>
    <property type="match status" value="1"/>
</dbReference>
<keyword evidence="7" id="KW-0653">Protein transport</keyword>
<dbReference type="GO" id="GO:0005886">
    <property type="term" value="C:plasma membrane"/>
    <property type="evidence" value="ECO:0007669"/>
    <property type="project" value="UniProtKB-SubCell"/>
</dbReference>
<feature type="transmembrane region" description="Helical" evidence="8">
    <location>
        <begin position="21"/>
        <end position="43"/>
    </location>
</feature>
<accession>A0A7W8HHG9</accession>
<reference evidence="9 10" key="1">
    <citation type="submission" date="2020-08" db="EMBL/GenBank/DDBJ databases">
        <title>Genomic Encyclopedia of Type Strains, Phase IV (KMG-IV): sequencing the most valuable type-strain genomes for metagenomic binning, comparative biology and taxonomic classification.</title>
        <authorList>
            <person name="Goeker M."/>
        </authorList>
    </citation>
    <scope>NUCLEOTIDE SEQUENCE [LARGE SCALE GENOMIC DNA]</scope>
    <source>
        <strain evidence="9 10">DSM 29781</strain>
    </source>
</reference>
<evidence type="ECO:0000313" key="9">
    <source>
        <dbReference type="EMBL" id="MBB5272090.1"/>
    </source>
</evidence>
<dbReference type="Proteomes" id="UP000532440">
    <property type="component" value="Unassembled WGS sequence"/>
</dbReference>
<dbReference type="AlphaFoldDB" id="A0A7W8HHG9"/>
<keyword evidence="3" id="KW-1003">Cell membrane</keyword>
<dbReference type="EMBL" id="JACHGB010000004">
    <property type="protein sequence ID" value="MBB5272090.1"/>
    <property type="molecule type" value="Genomic_DNA"/>
</dbReference>
<dbReference type="PANTHER" id="PTHR30558:SF7">
    <property type="entry name" value="TOL-PAL SYSTEM PROTEIN TOLR"/>
    <property type="match status" value="1"/>
</dbReference>
<evidence type="ECO:0000256" key="7">
    <source>
        <dbReference type="RuleBase" id="RU003879"/>
    </source>
</evidence>
<comment type="similarity">
    <text evidence="2 7">Belongs to the ExbD/TolR family.</text>
</comment>
<dbReference type="InterPro" id="IPR003400">
    <property type="entry name" value="ExbD"/>
</dbReference>
<keyword evidence="7" id="KW-0813">Transport</keyword>
<evidence type="ECO:0000256" key="3">
    <source>
        <dbReference type="ARBA" id="ARBA00022475"/>
    </source>
</evidence>
<comment type="subcellular location">
    <subcellularLocation>
        <location evidence="1">Cell membrane</location>
        <topology evidence="1">Single-pass membrane protein</topology>
    </subcellularLocation>
    <subcellularLocation>
        <location evidence="7">Cell membrane</location>
        <topology evidence="7">Single-pass type II membrane protein</topology>
    </subcellularLocation>
</comment>
<organism evidence="9 10">
    <name type="scientific">Quisquiliibacterium transsilvanicum</name>
    <dbReference type="NCBI Taxonomy" id="1549638"/>
    <lineage>
        <taxon>Bacteria</taxon>
        <taxon>Pseudomonadati</taxon>
        <taxon>Pseudomonadota</taxon>
        <taxon>Betaproteobacteria</taxon>
        <taxon>Burkholderiales</taxon>
        <taxon>Burkholderiaceae</taxon>
        <taxon>Quisquiliibacterium</taxon>
    </lineage>
</organism>
<evidence type="ECO:0000256" key="8">
    <source>
        <dbReference type="SAM" id="Phobius"/>
    </source>
</evidence>
<keyword evidence="5 8" id="KW-1133">Transmembrane helix</keyword>
<evidence type="ECO:0000313" key="10">
    <source>
        <dbReference type="Proteomes" id="UP000532440"/>
    </source>
</evidence>
<gene>
    <name evidence="9" type="ORF">HNQ70_002104</name>
</gene>
<keyword evidence="6 8" id="KW-0472">Membrane</keyword>
<dbReference type="RefSeq" id="WP_183967153.1">
    <property type="nucleotide sequence ID" value="NZ_BAABEW010000002.1"/>
</dbReference>
<dbReference type="GO" id="GO:0015031">
    <property type="term" value="P:protein transport"/>
    <property type="evidence" value="ECO:0007669"/>
    <property type="project" value="UniProtKB-KW"/>
</dbReference>
<dbReference type="GO" id="GO:0022857">
    <property type="term" value="F:transmembrane transporter activity"/>
    <property type="evidence" value="ECO:0007669"/>
    <property type="project" value="InterPro"/>
</dbReference>
<keyword evidence="10" id="KW-1185">Reference proteome</keyword>